<keyword evidence="2" id="KW-0012">Acyltransferase</keyword>
<dbReference type="Pfam" id="PF13508">
    <property type="entry name" value="Acetyltransf_7"/>
    <property type="match status" value="1"/>
</dbReference>
<name>A0A0Q3WX64_9BACI</name>
<dbReference type="PATRIC" id="fig|157838.3.peg.2493"/>
<feature type="domain" description="N-acetyltransferase" evidence="3">
    <location>
        <begin position="7"/>
        <end position="139"/>
    </location>
</feature>
<evidence type="ECO:0000256" key="1">
    <source>
        <dbReference type="ARBA" id="ARBA00022679"/>
    </source>
</evidence>
<dbReference type="SUPFAM" id="SSF55729">
    <property type="entry name" value="Acyl-CoA N-acyltransferases (Nat)"/>
    <property type="match status" value="1"/>
</dbReference>
<dbReference type="OrthoDB" id="9775804at2"/>
<dbReference type="RefSeq" id="WP_055739779.1">
    <property type="nucleotide sequence ID" value="NZ_JAAIWL010000074.1"/>
</dbReference>
<dbReference type="InterPro" id="IPR045039">
    <property type="entry name" value="NSI-like"/>
</dbReference>
<dbReference type="InterPro" id="IPR016181">
    <property type="entry name" value="Acyl_CoA_acyltransferase"/>
</dbReference>
<proteinExistence type="predicted"/>
<dbReference type="PROSITE" id="PS51186">
    <property type="entry name" value="GNAT"/>
    <property type="match status" value="1"/>
</dbReference>
<dbReference type="GO" id="GO:0005737">
    <property type="term" value="C:cytoplasm"/>
    <property type="evidence" value="ECO:0007669"/>
    <property type="project" value="TreeGrafter"/>
</dbReference>
<keyword evidence="5" id="KW-1185">Reference proteome</keyword>
<reference evidence="4 5" key="1">
    <citation type="submission" date="2015-09" db="EMBL/GenBank/DDBJ databases">
        <title>Genome sequencing project for genomic taxonomy and phylogenomics of Bacillus-like bacteria.</title>
        <authorList>
            <person name="Liu B."/>
            <person name="Wang J."/>
            <person name="Zhu Y."/>
            <person name="Liu G."/>
            <person name="Chen Q."/>
            <person name="Chen Z."/>
            <person name="Lan J."/>
            <person name="Che J."/>
            <person name="Ge C."/>
            <person name="Shi H."/>
            <person name="Pan Z."/>
            <person name="Liu X."/>
        </authorList>
    </citation>
    <scope>NUCLEOTIDE SEQUENCE [LARGE SCALE GENOMIC DNA]</scope>
    <source>
        <strain evidence="4 5">LMG 18435</strain>
    </source>
</reference>
<evidence type="ECO:0000313" key="4">
    <source>
        <dbReference type="EMBL" id="KQL54031.1"/>
    </source>
</evidence>
<dbReference type="EMBL" id="LJJC01000004">
    <property type="protein sequence ID" value="KQL54031.1"/>
    <property type="molecule type" value="Genomic_DNA"/>
</dbReference>
<protein>
    <submittedName>
        <fullName evidence="4">GCN5 family acetyltransferase</fullName>
    </submittedName>
</protein>
<accession>A0A0Q3WX64</accession>
<gene>
    <name evidence="4" type="ORF">AN964_11335</name>
</gene>
<dbReference type="PANTHER" id="PTHR43626:SF4">
    <property type="entry name" value="GCN5-RELATED N-ACETYLTRANSFERASE 2, CHLOROPLASTIC"/>
    <property type="match status" value="1"/>
</dbReference>
<dbReference type="InterPro" id="IPR000182">
    <property type="entry name" value="GNAT_dom"/>
</dbReference>
<dbReference type="STRING" id="157838.AN964_11335"/>
<evidence type="ECO:0000256" key="2">
    <source>
        <dbReference type="ARBA" id="ARBA00023315"/>
    </source>
</evidence>
<dbReference type="GO" id="GO:0008080">
    <property type="term" value="F:N-acetyltransferase activity"/>
    <property type="evidence" value="ECO:0007669"/>
    <property type="project" value="InterPro"/>
</dbReference>
<dbReference type="PANTHER" id="PTHR43626">
    <property type="entry name" value="ACYL-COA N-ACYLTRANSFERASE"/>
    <property type="match status" value="1"/>
</dbReference>
<sequence length="139" mass="15901">MNVIFQEDLSNVNWTEMKQVYQSVGWNKHTEEIIQSVFQASNVIVIVRDEMRIVGFGRALTDGVFNAAIYDVVVHKHFQGKGIAKQIIMHLTRRLEGVSCIHLISTTGNEAFYEKMGFQKLKTGMARYLNSSLAEEYLE</sequence>
<dbReference type="Proteomes" id="UP000051888">
    <property type="component" value="Unassembled WGS sequence"/>
</dbReference>
<dbReference type="AlphaFoldDB" id="A0A0Q3WX64"/>
<evidence type="ECO:0000259" key="3">
    <source>
        <dbReference type="PROSITE" id="PS51186"/>
    </source>
</evidence>
<dbReference type="Gene3D" id="3.40.630.30">
    <property type="match status" value="1"/>
</dbReference>
<organism evidence="4 5">
    <name type="scientific">Heyndrickxia shackletonii</name>
    <dbReference type="NCBI Taxonomy" id="157838"/>
    <lineage>
        <taxon>Bacteria</taxon>
        <taxon>Bacillati</taxon>
        <taxon>Bacillota</taxon>
        <taxon>Bacilli</taxon>
        <taxon>Bacillales</taxon>
        <taxon>Bacillaceae</taxon>
        <taxon>Heyndrickxia</taxon>
    </lineage>
</organism>
<keyword evidence="1 4" id="KW-0808">Transferase</keyword>
<dbReference type="CDD" id="cd04301">
    <property type="entry name" value="NAT_SF"/>
    <property type="match status" value="1"/>
</dbReference>
<evidence type="ECO:0000313" key="5">
    <source>
        <dbReference type="Proteomes" id="UP000051888"/>
    </source>
</evidence>
<comment type="caution">
    <text evidence="4">The sequence shown here is derived from an EMBL/GenBank/DDBJ whole genome shotgun (WGS) entry which is preliminary data.</text>
</comment>